<evidence type="ECO:0000256" key="4">
    <source>
        <dbReference type="ARBA" id="ARBA00023235"/>
    </source>
</evidence>
<dbReference type="InterPro" id="IPR050754">
    <property type="entry name" value="FKBP4/5/8-like"/>
</dbReference>
<name>A0A6A5BPA6_NAEFO</name>
<dbReference type="InterPro" id="IPR019734">
    <property type="entry name" value="TPR_rpt"/>
</dbReference>
<organism evidence="5 6">
    <name type="scientific">Naegleria fowleri</name>
    <name type="common">Brain eating amoeba</name>
    <dbReference type="NCBI Taxonomy" id="5763"/>
    <lineage>
        <taxon>Eukaryota</taxon>
        <taxon>Discoba</taxon>
        <taxon>Heterolobosea</taxon>
        <taxon>Tetramitia</taxon>
        <taxon>Eutetramitia</taxon>
        <taxon>Vahlkampfiidae</taxon>
        <taxon>Naegleria</taxon>
    </lineage>
</organism>
<dbReference type="SUPFAM" id="SSF48452">
    <property type="entry name" value="TPR-like"/>
    <property type="match status" value="1"/>
</dbReference>
<keyword evidence="4" id="KW-0413">Isomerase</keyword>
<dbReference type="GO" id="GO:0003755">
    <property type="term" value="F:peptidyl-prolyl cis-trans isomerase activity"/>
    <property type="evidence" value="ECO:0007669"/>
    <property type="project" value="UniProtKB-EC"/>
</dbReference>
<dbReference type="EC" id="5.2.1.8" evidence="2"/>
<dbReference type="GeneID" id="68111749"/>
<evidence type="ECO:0000256" key="3">
    <source>
        <dbReference type="ARBA" id="ARBA00023110"/>
    </source>
</evidence>
<reference evidence="5 6" key="1">
    <citation type="journal article" date="2019" name="Sci. Rep.">
        <title>Nanopore sequencing improves the draft genome of the human pathogenic amoeba Naegleria fowleri.</title>
        <authorList>
            <person name="Liechti N."/>
            <person name="Schurch N."/>
            <person name="Bruggmann R."/>
            <person name="Wittwer M."/>
        </authorList>
    </citation>
    <scope>NUCLEOTIDE SEQUENCE [LARGE SCALE GENOMIC DNA]</scope>
    <source>
        <strain evidence="5 6">ATCC 30894</strain>
    </source>
</reference>
<dbReference type="AlphaFoldDB" id="A0A6A5BPA6"/>
<dbReference type="EMBL" id="VFQX01000037">
    <property type="protein sequence ID" value="KAF0976632.1"/>
    <property type="molecule type" value="Genomic_DNA"/>
</dbReference>
<dbReference type="Gene3D" id="1.25.40.10">
    <property type="entry name" value="Tetratricopeptide repeat domain"/>
    <property type="match status" value="1"/>
</dbReference>
<comment type="catalytic activity">
    <reaction evidence="1">
        <text>[protein]-peptidylproline (omega=180) = [protein]-peptidylproline (omega=0)</text>
        <dbReference type="Rhea" id="RHEA:16237"/>
        <dbReference type="Rhea" id="RHEA-COMP:10747"/>
        <dbReference type="Rhea" id="RHEA-COMP:10748"/>
        <dbReference type="ChEBI" id="CHEBI:83833"/>
        <dbReference type="ChEBI" id="CHEBI:83834"/>
        <dbReference type="EC" id="5.2.1.8"/>
    </reaction>
</comment>
<accession>A0A6A5BPA6</accession>
<dbReference type="Proteomes" id="UP000444721">
    <property type="component" value="Unassembled WGS sequence"/>
</dbReference>
<evidence type="ECO:0000313" key="5">
    <source>
        <dbReference type="EMBL" id="KAF0976632.1"/>
    </source>
</evidence>
<dbReference type="PANTHER" id="PTHR46512">
    <property type="entry name" value="PEPTIDYLPROLYL ISOMERASE"/>
    <property type="match status" value="1"/>
</dbReference>
<sequence length="301" mass="34726">MLQSPLSHSTGSHSPSSIKVGDSVLFHYRISALTQDRSEWETIEDSFEIDKPLLIVIGKQQTQFKEIEEKLIGLTVGESTEFESEKDAIRYSINLQLLKIIQTNNISNTDWDMNETELYNLTLSKKEEGNIFFSQGKYISSSRCYRKGIKLLRKIDKSKWDEEDRKIRDLLITLFNNLLTCEMKLKRYGNVVKFSTECIENIGANVKSYFKRAEAHMSEGNFSLAIQDFKQAQQLLSTISPNDNIAIISKIITGSAKTNTTDSVELYKQMSNLIESEFNKCRKLETEYNQNMKNMFKNIFQ</sequence>
<dbReference type="VEuPathDB" id="AmoebaDB:NF0128320"/>
<dbReference type="VEuPathDB" id="AmoebaDB:FDP41_004531"/>
<dbReference type="SMART" id="SM00028">
    <property type="entry name" value="TPR"/>
    <property type="match status" value="2"/>
</dbReference>
<dbReference type="OrthoDB" id="433738at2759"/>
<evidence type="ECO:0000256" key="1">
    <source>
        <dbReference type="ARBA" id="ARBA00000971"/>
    </source>
</evidence>
<dbReference type="InterPro" id="IPR011990">
    <property type="entry name" value="TPR-like_helical_dom_sf"/>
</dbReference>
<proteinExistence type="predicted"/>
<keyword evidence="6" id="KW-1185">Reference proteome</keyword>
<evidence type="ECO:0000256" key="2">
    <source>
        <dbReference type="ARBA" id="ARBA00013194"/>
    </source>
</evidence>
<dbReference type="VEuPathDB" id="AmoebaDB:NfTy_082880"/>
<dbReference type="RefSeq" id="XP_044561345.1">
    <property type="nucleotide sequence ID" value="XM_044707956.1"/>
</dbReference>
<comment type="caution">
    <text evidence="5">The sequence shown here is derived from an EMBL/GenBank/DDBJ whole genome shotgun (WGS) entry which is preliminary data.</text>
</comment>
<dbReference type="SUPFAM" id="SSF54534">
    <property type="entry name" value="FKBP-like"/>
    <property type="match status" value="1"/>
</dbReference>
<gene>
    <name evidence="5" type="ORF">FDP41_004531</name>
</gene>
<keyword evidence="3" id="KW-0697">Rotamase</keyword>
<dbReference type="PANTHER" id="PTHR46512:SF9">
    <property type="entry name" value="PEPTIDYLPROLYL ISOMERASE"/>
    <property type="match status" value="1"/>
</dbReference>
<protein>
    <recommendedName>
        <fullName evidence="2">peptidylprolyl isomerase</fullName>
        <ecNumber evidence="2">5.2.1.8</ecNumber>
    </recommendedName>
</protein>
<evidence type="ECO:0000313" key="6">
    <source>
        <dbReference type="Proteomes" id="UP000444721"/>
    </source>
</evidence>